<dbReference type="Proteomes" id="UP000634668">
    <property type="component" value="Unassembled WGS sequence"/>
</dbReference>
<proteinExistence type="predicted"/>
<dbReference type="PANTHER" id="PTHR43415">
    <property type="entry name" value="SPERMIDINE N(1)-ACETYLTRANSFERASE"/>
    <property type="match status" value="1"/>
</dbReference>
<protein>
    <submittedName>
        <fullName evidence="2">Acetyltransferase</fullName>
    </submittedName>
</protein>
<evidence type="ECO:0000313" key="3">
    <source>
        <dbReference type="Proteomes" id="UP000634668"/>
    </source>
</evidence>
<keyword evidence="3" id="KW-1185">Reference proteome</keyword>
<organism evidence="2 3">
    <name type="scientific">Arenibacter certesii</name>
    <dbReference type="NCBI Taxonomy" id="228955"/>
    <lineage>
        <taxon>Bacteria</taxon>
        <taxon>Pseudomonadati</taxon>
        <taxon>Bacteroidota</taxon>
        <taxon>Flavobacteriia</taxon>
        <taxon>Flavobacteriales</taxon>
        <taxon>Flavobacteriaceae</taxon>
        <taxon>Arenibacter</taxon>
    </lineage>
</organism>
<reference evidence="2" key="2">
    <citation type="submission" date="2020-09" db="EMBL/GenBank/DDBJ databases">
        <authorList>
            <person name="Sun Q."/>
            <person name="Kim S."/>
        </authorList>
    </citation>
    <scope>NUCLEOTIDE SEQUENCE</scope>
    <source>
        <strain evidence="2">KCTC 12113</strain>
    </source>
</reference>
<evidence type="ECO:0000313" key="2">
    <source>
        <dbReference type="EMBL" id="GGW42959.1"/>
    </source>
</evidence>
<dbReference type="RefSeq" id="WP_026815297.1">
    <property type="nucleotide sequence ID" value="NZ_BMWP01000023.1"/>
</dbReference>
<reference evidence="2" key="1">
    <citation type="journal article" date="2014" name="Int. J. Syst. Evol. Microbiol.">
        <title>Complete genome sequence of Corynebacterium casei LMG S-19264T (=DSM 44701T), isolated from a smear-ripened cheese.</title>
        <authorList>
            <consortium name="US DOE Joint Genome Institute (JGI-PGF)"/>
            <person name="Walter F."/>
            <person name="Albersmeier A."/>
            <person name="Kalinowski J."/>
            <person name="Ruckert C."/>
        </authorList>
    </citation>
    <scope>NUCLEOTIDE SEQUENCE</scope>
    <source>
        <strain evidence="2">KCTC 12113</strain>
    </source>
</reference>
<dbReference type="AlphaFoldDB" id="A0A918MPV5"/>
<dbReference type="InterPro" id="IPR016181">
    <property type="entry name" value="Acyl_CoA_acyltransferase"/>
</dbReference>
<dbReference type="PANTHER" id="PTHR43415:SF3">
    <property type="entry name" value="GNAT-FAMILY ACETYLTRANSFERASE"/>
    <property type="match status" value="1"/>
</dbReference>
<dbReference type="PROSITE" id="PS51186">
    <property type="entry name" value="GNAT"/>
    <property type="match status" value="1"/>
</dbReference>
<dbReference type="Gene3D" id="3.40.630.30">
    <property type="match status" value="1"/>
</dbReference>
<dbReference type="InterPro" id="IPR000182">
    <property type="entry name" value="GNAT_dom"/>
</dbReference>
<evidence type="ECO:0000259" key="1">
    <source>
        <dbReference type="PROSITE" id="PS51186"/>
    </source>
</evidence>
<name>A0A918MPV5_9FLAO</name>
<dbReference type="GO" id="GO:0016747">
    <property type="term" value="F:acyltransferase activity, transferring groups other than amino-acyl groups"/>
    <property type="evidence" value="ECO:0007669"/>
    <property type="project" value="InterPro"/>
</dbReference>
<comment type="caution">
    <text evidence="2">The sequence shown here is derived from an EMBL/GenBank/DDBJ whole genome shotgun (WGS) entry which is preliminary data.</text>
</comment>
<gene>
    <name evidence="2" type="ORF">GCM10007383_29400</name>
</gene>
<feature type="domain" description="N-acetyltransferase" evidence="1">
    <location>
        <begin position="9"/>
        <end position="170"/>
    </location>
</feature>
<accession>A0A918MPV5</accession>
<dbReference type="SUPFAM" id="SSF55729">
    <property type="entry name" value="Acyl-CoA N-acyltransferases (Nat)"/>
    <property type="match status" value="1"/>
</dbReference>
<dbReference type="Pfam" id="PF13302">
    <property type="entry name" value="Acetyltransf_3"/>
    <property type="match status" value="1"/>
</dbReference>
<sequence>MLTLKGEHIFLRALEPEDLDFLYELENNPEIWEISGTTAPYSKHILRYYLDNAHKDIYEVKQLRLCICTMEGKVTGLIDLFDFDPQNLRVGMGIVVSEKAYRNLGVGAEAIGILCNYVFSVLGLRQVYANVLEDNEPSIHLFSKLGFEKVGIKKDWISANGKFKDEILFQKINKGE</sequence>
<dbReference type="EMBL" id="BMWP01000023">
    <property type="protein sequence ID" value="GGW42959.1"/>
    <property type="molecule type" value="Genomic_DNA"/>
</dbReference>